<evidence type="ECO:0000256" key="4">
    <source>
        <dbReference type="ARBA" id="ARBA00022448"/>
    </source>
</evidence>
<organism evidence="14 15">
    <name type="scientific">Panaeolus cyanescens</name>
    <dbReference type="NCBI Taxonomy" id="181874"/>
    <lineage>
        <taxon>Eukaryota</taxon>
        <taxon>Fungi</taxon>
        <taxon>Dikarya</taxon>
        <taxon>Basidiomycota</taxon>
        <taxon>Agaricomycotina</taxon>
        <taxon>Agaricomycetes</taxon>
        <taxon>Agaricomycetidae</taxon>
        <taxon>Agaricales</taxon>
        <taxon>Agaricineae</taxon>
        <taxon>Galeropsidaceae</taxon>
        <taxon>Panaeolus</taxon>
    </lineage>
</organism>
<dbReference type="GO" id="GO:0006886">
    <property type="term" value="P:intracellular protein transport"/>
    <property type="evidence" value="ECO:0007669"/>
    <property type="project" value="InterPro"/>
</dbReference>
<evidence type="ECO:0000256" key="11">
    <source>
        <dbReference type="SAM" id="MobiDB-lite"/>
    </source>
</evidence>
<reference evidence="14 15" key="1">
    <citation type="journal article" date="2018" name="Evol. Lett.">
        <title>Horizontal gene cluster transfer increased hallucinogenic mushroom diversity.</title>
        <authorList>
            <person name="Reynolds H.T."/>
            <person name="Vijayakumar V."/>
            <person name="Gluck-Thaler E."/>
            <person name="Korotkin H.B."/>
            <person name="Matheny P.B."/>
            <person name="Slot J.C."/>
        </authorList>
    </citation>
    <scope>NUCLEOTIDE SEQUENCE [LARGE SCALE GENOMIC DNA]</scope>
    <source>
        <strain evidence="14 15">2629</strain>
    </source>
</reference>
<keyword evidence="9" id="KW-0168">Coated pit</keyword>
<dbReference type="STRING" id="181874.A0A409Y7S9"/>
<dbReference type="SUPFAM" id="SSF49447">
    <property type="entry name" value="Second domain of Mu2 adaptin subunit (ap50) of ap2 adaptor"/>
    <property type="match status" value="1"/>
</dbReference>
<feature type="domain" description="MHD" evidence="13">
    <location>
        <begin position="203"/>
        <end position="456"/>
    </location>
</feature>
<dbReference type="GO" id="GO:0030131">
    <property type="term" value="C:clathrin adaptor complex"/>
    <property type="evidence" value="ECO:0007669"/>
    <property type="project" value="InterPro"/>
</dbReference>
<dbReference type="GO" id="GO:0006897">
    <property type="term" value="P:endocytosis"/>
    <property type="evidence" value="ECO:0007669"/>
    <property type="project" value="UniProtKB-KW"/>
</dbReference>
<feature type="compositionally biased region" description="Polar residues" evidence="11">
    <location>
        <begin position="1412"/>
        <end position="1421"/>
    </location>
</feature>
<evidence type="ECO:0000256" key="6">
    <source>
        <dbReference type="ARBA" id="ARBA00022583"/>
    </source>
</evidence>
<keyword evidence="4" id="KW-0813">Transport</keyword>
<evidence type="ECO:0000256" key="7">
    <source>
        <dbReference type="ARBA" id="ARBA00022927"/>
    </source>
</evidence>
<evidence type="ECO:0000313" key="14">
    <source>
        <dbReference type="EMBL" id="PPQ99087.1"/>
    </source>
</evidence>
<keyword evidence="8 12" id="KW-0472">Membrane</keyword>
<keyword evidence="15" id="KW-1185">Reference proteome</keyword>
<dbReference type="InterPro" id="IPR043532">
    <property type="entry name" value="AP2_Mu_N"/>
</dbReference>
<dbReference type="CDD" id="cd14836">
    <property type="entry name" value="AP2_Mu_N"/>
    <property type="match status" value="1"/>
</dbReference>
<feature type="region of interest" description="Disordered" evidence="11">
    <location>
        <begin position="1225"/>
        <end position="1286"/>
    </location>
</feature>
<feature type="region of interest" description="Disordered" evidence="11">
    <location>
        <begin position="986"/>
        <end position="1054"/>
    </location>
</feature>
<comment type="similarity">
    <text evidence="3">Belongs to the SAPS family.</text>
</comment>
<keyword evidence="10" id="KW-0131">Cell cycle</keyword>
<feature type="compositionally biased region" description="Low complexity" evidence="11">
    <location>
        <begin position="1394"/>
        <end position="1403"/>
    </location>
</feature>
<dbReference type="GO" id="GO:0005905">
    <property type="term" value="C:clathrin-coated pit"/>
    <property type="evidence" value="ECO:0007669"/>
    <property type="project" value="UniProtKB-KW"/>
</dbReference>
<feature type="compositionally biased region" description="Low complexity" evidence="11">
    <location>
        <begin position="1371"/>
        <end position="1387"/>
    </location>
</feature>
<dbReference type="GO" id="GO:0019888">
    <property type="term" value="F:protein phosphatase regulator activity"/>
    <property type="evidence" value="ECO:0007669"/>
    <property type="project" value="TreeGrafter"/>
</dbReference>
<dbReference type="InterPro" id="IPR036168">
    <property type="entry name" value="AP2_Mu_C_sf"/>
</dbReference>
<dbReference type="InterPro" id="IPR028565">
    <property type="entry name" value="MHD"/>
</dbReference>
<dbReference type="CDD" id="cd09251">
    <property type="entry name" value="AP-2_Mu2_Cterm"/>
    <property type="match status" value="1"/>
</dbReference>
<name>A0A409Y7S9_9AGAR</name>
<dbReference type="PROSITE" id="PS00990">
    <property type="entry name" value="CLAT_ADAPTOR_M_1"/>
    <property type="match status" value="1"/>
</dbReference>
<dbReference type="FunCoup" id="A0A409Y7S9">
    <property type="interactions" value="491"/>
</dbReference>
<comment type="subcellular location">
    <subcellularLocation>
        <location evidence="1">Cell membrane</location>
    </subcellularLocation>
    <subcellularLocation>
        <location evidence="2">Membrane</location>
        <location evidence="2">Coated pit</location>
        <topology evidence="2">Peripheral membrane protein</topology>
        <orientation evidence="2">Cytoplasmic side</orientation>
    </subcellularLocation>
</comment>
<dbReference type="GO" id="GO:0005829">
    <property type="term" value="C:cytosol"/>
    <property type="evidence" value="ECO:0007669"/>
    <property type="project" value="TreeGrafter"/>
</dbReference>
<dbReference type="InterPro" id="IPR043512">
    <property type="entry name" value="Mu2_C"/>
</dbReference>
<keyword evidence="7" id="KW-0653">Protein transport</keyword>
<evidence type="ECO:0000256" key="12">
    <source>
        <dbReference type="SAM" id="Phobius"/>
    </source>
</evidence>
<feature type="compositionally biased region" description="Low complexity" evidence="11">
    <location>
        <begin position="1231"/>
        <end position="1245"/>
    </location>
</feature>
<dbReference type="OrthoDB" id="10259133at2759"/>
<evidence type="ECO:0000256" key="9">
    <source>
        <dbReference type="ARBA" id="ARBA00023176"/>
    </source>
</evidence>
<accession>A0A409Y7S9</accession>
<dbReference type="InParanoid" id="A0A409Y7S9"/>
<keyword evidence="5" id="KW-1003">Cell membrane</keyword>
<dbReference type="PRINTS" id="PR00314">
    <property type="entry name" value="CLATHRINADPT"/>
</dbReference>
<evidence type="ECO:0000256" key="1">
    <source>
        <dbReference type="ARBA" id="ARBA00004236"/>
    </source>
</evidence>
<feature type="region of interest" description="Disordered" evidence="11">
    <location>
        <begin position="914"/>
        <end position="962"/>
    </location>
</feature>
<dbReference type="Pfam" id="PF04499">
    <property type="entry name" value="SAPS"/>
    <property type="match status" value="1"/>
</dbReference>
<protein>
    <recommendedName>
        <fullName evidence="13">MHD domain-containing protein</fullName>
    </recommendedName>
</protein>
<evidence type="ECO:0000259" key="13">
    <source>
        <dbReference type="PROSITE" id="PS51072"/>
    </source>
</evidence>
<dbReference type="Gene3D" id="3.30.450.60">
    <property type="match status" value="1"/>
</dbReference>
<evidence type="ECO:0000313" key="15">
    <source>
        <dbReference type="Proteomes" id="UP000284842"/>
    </source>
</evidence>
<dbReference type="FunFam" id="3.30.450.60:FF:000002">
    <property type="entry name" value="AP-2 complex subunit mu, putative"/>
    <property type="match status" value="1"/>
</dbReference>
<dbReference type="InterPro" id="IPR007587">
    <property type="entry name" value="SAPS"/>
</dbReference>
<feature type="compositionally biased region" description="Acidic residues" evidence="11">
    <location>
        <begin position="914"/>
        <end position="928"/>
    </location>
</feature>
<keyword evidence="12" id="KW-1133">Transmembrane helix</keyword>
<dbReference type="InterPro" id="IPR001392">
    <property type="entry name" value="Clathrin_mu"/>
</dbReference>
<gene>
    <name evidence="14" type="ORF">CVT24_009354</name>
</gene>
<dbReference type="InterPro" id="IPR011012">
    <property type="entry name" value="Longin-like_dom_sf"/>
</dbReference>
<dbReference type="SUPFAM" id="SSF64356">
    <property type="entry name" value="SNARE-like"/>
    <property type="match status" value="1"/>
</dbReference>
<feature type="compositionally biased region" description="Polar residues" evidence="11">
    <location>
        <begin position="1438"/>
        <end position="1449"/>
    </location>
</feature>
<evidence type="ECO:0000256" key="3">
    <source>
        <dbReference type="ARBA" id="ARBA00006180"/>
    </source>
</evidence>
<dbReference type="Proteomes" id="UP000284842">
    <property type="component" value="Unassembled WGS sequence"/>
</dbReference>
<dbReference type="PROSITE" id="PS00991">
    <property type="entry name" value="CLAT_ADAPTOR_M_2"/>
    <property type="match status" value="1"/>
</dbReference>
<dbReference type="Pfam" id="PF01217">
    <property type="entry name" value="Clat_adaptor_s"/>
    <property type="match status" value="1"/>
</dbReference>
<feature type="compositionally biased region" description="Acidic residues" evidence="11">
    <location>
        <begin position="946"/>
        <end position="962"/>
    </location>
</feature>
<dbReference type="EMBL" id="NHTK01001369">
    <property type="protein sequence ID" value="PPQ99087.1"/>
    <property type="molecule type" value="Genomic_DNA"/>
</dbReference>
<dbReference type="PROSITE" id="PS51072">
    <property type="entry name" value="MHD"/>
    <property type="match status" value="1"/>
</dbReference>
<evidence type="ECO:0000256" key="8">
    <source>
        <dbReference type="ARBA" id="ARBA00023136"/>
    </source>
</evidence>
<evidence type="ECO:0000256" key="2">
    <source>
        <dbReference type="ARBA" id="ARBA00004277"/>
    </source>
</evidence>
<dbReference type="GO" id="GO:0019903">
    <property type="term" value="F:protein phosphatase binding"/>
    <property type="evidence" value="ECO:0007669"/>
    <property type="project" value="InterPro"/>
</dbReference>
<keyword evidence="12" id="KW-0812">Transmembrane</keyword>
<dbReference type="GO" id="GO:0005886">
    <property type="term" value="C:plasma membrane"/>
    <property type="evidence" value="ECO:0007669"/>
    <property type="project" value="UniProtKB-SubCell"/>
</dbReference>
<dbReference type="GO" id="GO:0005634">
    <property type="term" value="C:nucleus"/>
    <property type="evidence" value="ECO:0007669"/>
    <property type="project" value="TreeGrafter"/>
</dbReference>
<feature type="region of interest" description="Disordered" evidence="11">
    <location>
        <begin position="1326"/>
        <end position="1472"/>
    </location>
</feature>
<evidence type="ECO:0000256" key="10">
    <source>
        <dbReference type="ARBA" id="ARBA00023306"/>
    </source>
</evidence>
<feature type="compositionally biased region" description="Polar residues" evidence="11">
    <location>
        <begin position="1253"/>
        <end position="1264"/>
    </location>
</feature>
<dbReference type="PANTHER" id="PTHR12634">
    <property type="entry name" value="SIT4 YEAST -ASSOCIATING PROTEIN-RELATED"/>
    <property type="match status" value="1"/>
</dbReference>
<feature type="transmembrane region" description="Helical" evidence="12">
    <location>
        <begin position="21"/>
        <end position="42"/>
    </location>
</feature>
<dbReference type="InterPro" id="IPR018240">
    <property type="entry name" value="Clathrin_mu_CS"/>
</dbReference>
<dbReference type="Pfam" id="PF00928">
    <property type="entry name" value="Adap_comp_sub"/>
    <property type="match status" value="1"/>
</dbReference>
<feature type="compositionally biased region" description="Low complexity" evidence="11">
    <location>
        <begin position="988"/>
        <end position="1036"/>
    </location>
</feature>
<dbReference type="PANTHER" id="PTHR12634:SF8">
    <property type="entry name" value="FIERY MOUNTAIN, ISOFORM D"/>
    <property type="match status" value="1"/>
</dbReference>
<evidence type="ECO:0000256" key="5">
    <source>
        <dbReference type="ARBA" id="ARBA00022475"/>
    </source>
</evidence>
<sequence length="1472" mass="162305">MNIIDGGGSEQRYRGSEGRKHILTCLTLPASLTLASVAFFIFNQKGEVLISRLYRPDFKRSIADVFRIQVVSNSDVRSPIITLGSTSFFHVRVNNLYVVAVTKTNANAALVFEYCYRFINICKSYFGKIDEEAVKNNFVVIYELIDEINDFGYPQNSEIDTLKSYITTESIVSTSIAAEESSKITTQATGAISWRRADVKYKKNEAFVDVIEMVNLSMSAKGNVLRADVDGHIQMRAYLSGTPECKFGLNDKLVIDRNEKGTTDAVELDDCRFHQCVRLTDFDATRTISFIPPDGEFELMRYRSTSNVKLPLRVIPSVTEIGTTQVQYTITVKTNFGNKLSATDIVLRIPTPLNATSAECKVAMGKAKYVPAENVIVWKISRLQGGQECTLTATAALTSTTTRQVWARPPIDCDFQVLMFTASGLIVRFLKVFEKSNYQSIKWVRYLTKASVPAVRFGFHNGSAIDSLLDKEDVALEAILDEDDLLQECKAQNNRLISYFERVDVLQKLLGYVTGQTESEEKGRFKYPYIATEVLCSDIWSIVETCVKEQQQLLVPFWETVLERSPDDMQTQMTMATHFVKINSTFLTKKPTEMLAFMQSQPNLVERIVQHIETPSFVDLLSRIIQLDESIPNSNVLDWLSSEGFMGRLIALLSPNHTPSVHSIVTELIKNIISMATPSPGAGITEGLQNGLASNIFARQLALKENIQKLADYMLVDFSPESSAAATDDQDIVSEDGTLSTPTFDSLCSSVVQSIVIVIELIRKNNSDYFEPYLFHTLRNRLIHVQQQSHLAGEDVRASLEQVMGEMVNRMGVVHLGPVLDVLSSRLSLFQKYLVHPRSLEGPLDTTIGTMVPFTLERYRIVELYAELLHCSNMSLLNRTPAFSHMYDVNGKLQGGLSGLEELAQVIALNSSNDDADAMDDAQDEVEPALELPVRNNTSDDSPSLDSDDDMSSDNEPGSSDDDAMEEIAMYDEPQLQLSPIPITRALPTPISTDIPPESSSTPPSQETTPTSGSSLSTSSPRSEVSRFASRSPPGRGSRRSSRSRRRATAETPKEIPVPIGDVLKRRFLDEKVLITMIDLFFQFPWNNFLHSAVYDIIHQVMTGSVDAGLNRDLIISLFRDAKILHRIVEGQKQNDEACSKPKGVRLGYMGHLMLISEDIITAMARFPPDLRVDIIHYAPEPEWDQYVTGKYNQTKQEDSRLLGGGKPVVKSGFTKSVTQWKVDEDELSSDAKSTSTTSTAVAGSLKGEFKRSSSQSSGITQTADFGPPPMDEDDDEDNISTGRPPHIARYLSQETDQFADDDDEDEGWLSQSTFGLSSTTASARTFGNRQPLGSGGFEDAFDPTGSTSIAMAEDPFSPHDDDGFGPFSDSAASNPSAGFNFSSASFSDDDGSFESFGDFGDFQSADDGDSTPPTSGSWTFASLGGNSAGIDEFGVPNGSNSASETSAQDDSKMDVTTEASAANGKDARVSK</sequence>
<feature type="compositionally biased region" description="Basic residues" evidence="11">
    <location>
        <begin position="1037"/>
        <end position="1047"/>
    </location>
</feature>
<keyword evidence="6" id="KW-0254">Endocytosis</keyword>
<dbReference type="InterPro" id="IPR022775">
    <property type="entry name" value="AP_mu_sigma_su"/>
</dbReference>
<dbReference type="Gene3D" id="2.60.40.1170">
    <property type="entry name" value="Mu homology domain, subdomain B"/>
    <property type="match status" value="2"/>
</dbReference>
<comment type="caution">
    <text evidence="14">The sequence shown here is derived from an EMBL/GenBank/DDBJ whole genome shotgun (WGS) entry which is preliminary data.</text>
</comment>
<proteinExistence type="inferred from homology"/>